<keyword evidence="1" id="KW-0507">mRNA processing</keyword>
<accession>A0AAD4MY25</accession>
<feature type="compositionally biased region" description="Basic and acidic residues" evidence="2">
    <location>
        <begin position="180"/>
        <end position="223"/>
    </location>
</feature>
<evidence type="ECO:0000256" key="2">
    <source>
        <dbReference type="SAM" id="MobiDB-lite"/>
    </source>
</evidence>
<dbReference type="GO" id="GO:0005681">
    <property type="term" value="C:spliceosomal complex"/>
    <property type="evidence" value="ECO:0007669"/>
    <property type="project" value="TreeGrafter"/>
</dbReference>
<evidence type="ECO:0000259" key="3">
    <source>
        <dbReference type="PROSITE" id="PS51025"/>
    </source>
</evidence>
<dbReference type="EMBL" id="JAKKPZ010000023">
    <property type="protein sequence ID" value="KAI1711092.1"/>
    <property type="molecule type" value="Genomic_DNA"/>
</dbReference>
<dbReference type="Pfam" id="PF01480">
    <property type="entry name" value="PWI"/>
    <property type="match status" value="1"/>
</dbReference>
<feature type="region of interest" description="Disordered" evidence="2">
    <location>
        <begin position="164"/>
        <end position="302"/>
    </location>
</feature>
<dbReference type="SMART" id="SM00311">
    <property type="entry name" value="PWI"/>
    <property type="match status" value="1"/>
</dbReference>
<comment type="caution">
    <text evidence="4">The sequence shown here is derived from an EMBL/GenBank/DDBJ whole genome shotgun (WGS) entry which is preliminary data.</text>
</comment>
<dbReference type="AlphaFoldDB" id="A0AAD4MY25"/>
<keyword evidence="5" id="KW-1185">Reference proteome</keyword>
<dbReference type="GO" id="GO:0006397">
    <property type="term" value="P:mRNA processing"/>
    <property type="evidence" value="ECO:0007669"/>
    <property type="project" value="UniProtKB-KW"/>
</dbReference>
<gene>
    <name evidence="4" type="ORF">DdX_10338</name>
</gene>
<dbReference type="InterPro" id="IPR002483">
    <property type="entry name" value="PWI_dom"/>
</dbReference>
<dbReference type="SUPFAM" id="SSF101233">
    <property type="entry name" value="PWI domain"/>
    <property type="match status" value="1"/>
</dbReference>
<proteinExistence type="predicted"/>
<evidence type="ECO:0000256" key="1">
    <source>
        <dbReference type="ARBA" id="ARBA00022664"/>
    </source>
</evidence>
<evidence type="ECO:0000313" key="5">
    <source>
        <dbReference type="Proteomes" id="UP001201812"/>
    </source>
</evidence>
<protein>
    <submittedName>
        <fullName evidence="4">PWI domain-containing protein</fullName>
    </submittedName>
</protein>
<dbReference type="Gene3D" id="1.20.1390.10">
    <property type="entry name" value="PWI domain"/>
    <property type="match status" value="1"/>
</dbReference>
<dbReference type="PANTHER" id="PTHR23148:SF0">
    <property type="entry name" value="SERINE_ARGININE REPETITIVE MATRIX PROTEIN 1"/>
    <property type="match status" value="1"/>
</dbReference>
<dbReference type="InterPro" id="IPR052225">
    <property type="entry name" value="Ser/Arg_repetitive_matrix"/>
</dbReference>
<feature type="compositionally biased region" description="Basic residues" evidence="2">
    <location>
        <begin position="274"/>
        <end position="285"/>
    </location>
</feature>
<organism evidence="4 5">
    <name type="scientific">Ditylenchus destructor</name>
    <dbReference type="NCBI Taxonomy" id="166010"/>
    <lineage>
        <taxon>Eukaryota</taxon>
        <taxon>Metazoa</taxon>
        <taxon>Ecdysozoa</taxon>
        <taxon>Nematoda</taxon>
        <taxon>Chromadorea</taxon>
        <taxon>Rhabditida</taxon>
        <taxon>Tylenchina</taxon>
        <taxon>Tylenchomorpha</taxon>
        <taxon>Sphaerularioidea</taxon>
        <taxon>Anguinidae</taxon>
        <taxon>Anguininae</taxon>
        <taxon>Ditylenchus</taxon>
    </lineage>
</organism>
<dbReference type="GO" id="GO:0048024">
    <property type="term" value="P:regulation of mRNA splicing, via spliceosome"/>
    <property type="evidence" value="ECO:0007669"/>
    <property type="project" value="TreeGrafter"/>
</dbReference>
<feature type="compositionally biased region" description="Basic and acidic residues" evidence="2">
    <location>
        <begin position="241"/>
        <end position="251"/>
    </location>
</feature>
<dbReference type="InterPro" id="IPR036483">
    <property type="entry name" value="PWI_dom_sf"/>
</dbReference>
<feature type="compositionally biased region" description="Basic residues" evidence="2">
    <location>
        <begin position="224"/>
        <end position="240"/>
    </location>
</feature>
<dbReference type="PANTHER" id="PTHR23148">
    <property type="entry name" value="SERINE/ARGININE REGULATED NUCLEAR MATRIX PROTEIN"/>
    <property type="match status" value="1"/>
</dbReference>
<feature type="compositionally biased region" description="Basic and acidic residues" evidence="2">
    <location>
        <begin position="263"/>
        <end position="273"/>
    </location>
</feature>
<dbReference type="Proteomes" id="UP001201812">
    <property type="component" value="Unassembled WGS sequence"/>
</dbReference>
<evidence type="ECO:0000313" key="4">
    <source>
        <dbReference type="EMBL" id="KAI1711092.1"/>
    </source>
</evidence>
<dbReference type="GO" id="GO:0003723">
    <property type="term" value="F:RNA binding"/>
    <property type="evidence" value="ECO:0007669"/>
    <property type="project" value="TreeGrafter"/>
</dbReference>
<sequence length="395" mass="45700">MDAGFYRGTNADQDNRFTDKEKKLLKTMKFEPVLDTKVDLSKVNIEVIKPWITAKLNDILGIEDDVVIEFVFTQLEDAKNVNPKIMQINLTGFLNARRSREFMAELWAMFVDAQGSPDGIPKAIVEKKIKELKNTGANTVKLGEGEFTTKATVNDWRHRYQSLTGGRYGKTEPSFEVNQSDDRVSSPSRRRDERDVRDRDDRNRTRDRSRDRDRHRDRSDSRDRYRRRRSRTRSPPRPPRRFTEKPTKRSDDENEEIQPANNERIESSDEETHKKKKKHKRRHRGSSAEDGEDSGKEHTNHTRFLSRVTEPLCRFPVILSLLSLPISVFILALIEPGDSIVVTGKSSAKDQYLSYAFLFRSLAPDLIIFLKGSGSLKNGSSSVDCWLPFLWNNLR</sequence>
<reference evidence="4" key="1">
    <citation type="submission" date="2022-01" db="EMBL/GenBank/DDBJ databases">
        <title>Genome Sequence Resource for Two Populations of Ditylenchus destructor, the Migratory Endoparasitic Phytonematode.</title>
        <authorList>
            <person name="Zhang H."/>
            <person name="Lin R."/>
            <person name="Xie B."/>
        </authorList>
    </citation>
    <scope>NUCLEOTIDE SEQUENCE</scope>
    <source>
        <strain evidence="4">BazhouSP</strain>
    </source>
</reference>
<feature type="domain" description="PWI" evidence="3">
    <location>
        <begin position="27"/>
        <end position="127"/>
    </location>
</feature>
<name>A0AAD4MY25_9BILA</name>
<dbReference type="PROSITE" id="PS51025">
    <property type="entry name" value="PWI"/>
    <property type="match status" value="1"/>
</dbReference>